<keyword evidence="1" id="KW-1133">Transmembrane helix</keyword>
<feature type="transmembrane region" description="Helical" evidence="1">
    <location>
        <begin position="69"/>
        <end position="92"/>
    </location>
</feature>
<keyword evidence="1" id="KW-0812">Transmembrane</keyword>
<keyword evidence="3" id="KW-1185">Reference proteome</keyword>
<sequence length="101" mass="10630">MTLGTVGAALLYLRDITRRVLMAQCGTDFGAEFWLRSADVLALAGSLMLVLVFGGALPGADWVQQLRLVLGLALAGIFVTVVLVASSVWRAVPAQPDGRSS</sequence>
<organism evidence="2 3">
    <name type="scientific">Piscinibacter aquaticus</name>
    <dbReference type="NCBI Taxonomy" id="392597"/>
    <lineage>
        <taxon>Bacteria</taxon>
        <taxon>Pseudomonadati</taxon>
        <taxon>Pseudomonadota</taxon>
        <taxon>Betaproteobacteria</taxon>
        <taxon>Burkholderiales</taxon>
        <taxon>Sphaerotilaceae</taxon>
        <taxon>Piscinibacter</taxon>
    </lineage>
</organism>
<dbReference type="EMBL" id="VOPW01000001">
    <property type="protein sequence ID" value="TXC67068.1"/>
    <property type="molecule type" value="Genomic_DNA"/>
</dbReference>
<comment type="caution">
    <text evidence="2">The sequence shown here is derived from an EMBL/GenBank/DDBJ whole genome shotgun (WGS) entry which is preliminary data.</text>
</comment>
<accession>A0A5C6U5P5</accession>
<feature type="transmembrane region" description="Helical" evidence="1">
    <location>
        <begin position="33"/>
        <end position="57"/>
    </location>
</feature>
<evidence type="ECO:0000256" key="1">
    <source>
        <dbReference type="SAM" id="Phobius"/>
    </source>
</evidence>
<gene>
    <name evidence="2" type="ORF">FSC37_18945</name>
</gene>
<protein>
    <submittedName>
        <fullName evidence="2">Uncharacterized protein</fullName>
    </submittedName>
</protein>
<name>A0A5C6U5P5_9BURK</name>
<dbReference type="Proteomes" id="UP000321832">
    <property type="component" value="Unassembled WGS sequence"/>
</dbReference>
<evidence type="ECO:0000313" key="2">
    <source>
        <dbReference type="EMBL" id="TXC67068.1"/>
    </source>
</evidence>
<dbReference type="AlphaFoldDB" id="A0A5C6U5P5"/>
<reference evidence="2 3" key="1">
    <citation type="submission" date="2019-08" db="EMBL/GenBank/DDBJ databases">
        <authorList>
            <person name="Khan S.A."/>
            <person name="Jeon C.O."/>
            <person name="Jeong S.E."/>
        </authorList>
    </citation>
    <scope>NUCLEOTIDE SEQUENCE [LARGE SCALE GENOMIC DNA]</scope>
    <source>
        <strain evidence="3">IMCC1728</strain>
    </source>
</reference>
<proteinExistence type="predicted"/>
<keyword evidence="1" id="KW-0472">Membrane</keyword>
<evidence type="ECO:0000313" key="3">
    <source>
        <dbReference type="Proteomes" id="UP000321832"/>
    </source>
</evidence>